<gene>
    <name evidence="1" type="ORF">VP01_3743g1</name>
</gene>
<dbReference type="VEuPathDB" id="FungiDB:VP01_3743g1"/>
<keyword evidence="2" id="KW-1185">Reference proteome</keyword>
<dbReference type="Proteomes" id="UP000037035">
    <property type="component" value="Unassembled WGS sequence"/>
</dbReference>
<comment type="caution">
    <text evidence="1">The sequence shown here is derived from an EMBL/GenBank/DDBJ whole genome shotgun (WGS) entry which is preliminary data.</text>
</comment>
<reference evidence="1 2" key="1">
    <citation type="submission" date="2015-08" db="EMBL/GenBank/DDBJ databases">
        <title>Next Generation Sequencing and Analysis of the Genome of Puccinia sorghi L Schw, the Causal Agent of Maize Common Rust.</title>
        <authorList>
            <person name="Rochi L."/>
            <person name="Burguener G."/>
            <person name="Darino M."/>
            <person name="Turjanski A."/>
            <person name="Kreff E."/>
            <person name="Dieguez M.J."/>
            <person name="Sacco F."/>
        </authorList>
    </citation>
    <scope>NUCLEOTIDE SEQUENCE [LARGE SCALE GENOMIC DNA]</scope>
    <source>
        <strain evidence="1 2">RO10H11247</strain>
    </source>
</reference>
<dbReference type="AlphaFoldDB" id="A0A0L6UUQ6"/>
<evidence type="ECO:0000313" key="1">
    <source>
        <dbReference type="EMBL" id="KNZ51977.1"/>
    </source>
</evidence>
<organism evidence="1 2">
    <name type="scientific">Puccinia sorghi</name>
    <dbReference type="NCBI Taxonomy" id="27349"/>
    <lineage>
        <taxon>Eukaryota</taxon>
        <taxon>Fungi</taxon>
        <taxon>Dikarya</taxon>
        <taxon>Basidiomycota</taxon>
        <taxon>Pucciniomycotina</taxon>
        <taxon>Pucciniomycetes</taxon>
        <taxon>Pucciniales</taxon>
        <taxon>Pucciniaceae</taxon>
        <taxon>Puccinia</taxon>
    </lineage>
</organism>
<dbReference type="OrthoDB" id="1728030at2759"/>
<evidence type="ECO:0000313" key="2">
    <source>
        <dbReference type="Proteomes" id="UP000037035"/>
    </source>
</evidence>
<protein>
    <submittedName>
        <fullName evidence="1">Uncharacterized protein</fullName>
    </submittedName>
</protein>
<proteinExistence type="predicted"/>
<name>A0A0L6UUQ6_9BASI</name>
<sequence length="279" mass="30769">MDSMSEQRACLDQLSLDVSQRMSFLDSSPILNPVQLPADPVCEAPPHVQAQCGCCLNARVKKGEEEDPTWSLLCSGKHNPEATSHDADHCWKLHPELRPPQSSKTFGPTSTQTPTTQLVEVDDGHESEISIFLTKEASKPMVLDSGATHHLINNPEMFRPTAESNIKIATGGHSNFLNAAAVGTATLINHLGDWLNLENKIFQSLKPRTKGAVILIDKNYQLLGSLKKNLLEIHSSHFEVIKSHSSCYQSSPDSPNWHAHLSHPSRQFQAMMVPKSEIS</sequence>
<accession>A0A0L6UUQ6</accession>
<dbReference type="EMBL" id="LAVV01008772">
    <property type="protein sequence ID" value="KNZ51977.1"/>
    <property type="molecule type" value="Genomic_DNA"/>
</dbReference>